<comment type="caution">
    <text evidence="15">The sequence shown here is derived from an EMBL/GenBank/DDBJ whole genome shotgun (WGS) entry which is preliminary data.</text>
</comment>
<feature type="transmembrane region" description="Helical" evidence="13">
    <location>
        <begin position="101"/>
        <end position="119"/>
    </location>
</feature>
<evidence type="ECO:0000256" key="7">
    <source>
        <dbReference type="ARBA" id="ARBA00023065"/>
    </source>
</evidence>
<evidence type="ECO:0000256" key="1">
    <source>
        <dbReference type="ARBA" id="ARBA00004651"/>
    </source>
</evidence>
<evidence type="ECO:0000256" key="5">
    <source>
        <dbReference type="ARBA" id="ARBA00022692"/>
    </source>
</evidence>
<accession>A0A3M8BX58</accession>
<sequence length="311" mass="33959">MKTYILQRIFSGMIVMLGLSIFSFALLHLIPGDPAQLMLGGKATAEQIANLREQLGLNKPLPSQYFQYIQGLLTGDLGDSYKTGRPVLYELLERFPATAKLAFTGTIIAIALGIPLGIIAARHKGGKLDRLLLAIATVGFSLPTFWCGLLVIMVFAVKLGWFPIAGGTGWRDLILPAFTLGVLQSTIIIRLTRSTMVEVLGNEYIRTARAKGLNESIIMVRHAFRNVMVPVVTVLGLQIASLLGGAIITEQVFNWPGIGTLSIEAISNRDFPIIQGSIMLIGFVYVIVNLIVDLLYMLIDPRIQYSSKEAA</sequence>
<evidence type="ECO:0000313" key="16">
    <source>
        <dbReference type="Proteomes" id="UP000282028"/>
    </source>
</evidence>
<keyword evidence="6 13" id="KW-1133">Transmembrane helix</keyword>
<keyword evidence="2 13" id="KW-0813">Transport</keyword>
<dbReference type="Proteomes" id="UP000282028">
    <property type="component" value="Unassembled WGS sequence"/>
</dbReference>
<feature type="transmembrane region" description="Helical" evidence="13">
    <location>
        <begin position="9"/>
        <end position="30"/>
    </location>
</feature>
<feature type="domain" description="ABC transmembrane type-1" evidence="14">
    <location>
        <begin position="95"/>
        <end position="296"/>
    </location>
</feature>
<dbReference type="InterPro" id="IPR000515">
    <property type="entry name" value="MetI-like"/>
</dbReference>
<dbReference type="Pfam" id="PF00528">
    <property type="entry name" value="BPD_transp_1"/>
    <property type="match status" value="1"/>
</dbReference>
<keyword evidence="7" id="KW-0406">Ion transport</keyword>
<keyword evidence="3" id="KW-1003">Cell membrane</keyword>
<evidence type="ECO:0000256" key="4">
    <source>
        <dbReference type="ARBA" id="ARBA00022596"/>
    </source>
</evidence>
<feature type="transmembrane region" description="Helical" evidence="13">
    <location>
        <begin position="278"/>
        <end position="299"/>
    </location>
</feature>
<dbReference type="GO" id="GO:0015099">
    <property type="term" value="F:nickel cation transmembrane transporter activity"/>
    <property type="evidence" value="ECO:0007669"/>
    <property type="project" value="InterPro"/>
</dbReference>
<dbReference type="InterPro" id="IPR050045">
    <property type="entry name" value="Opp2B"/>
</dbReference>
<dbReference type="RefSeq" id="WP_122911008.1">
    <property type="nucleotide sequence ID" value="NZ_CBCSBE010000040.1"/>
</dbReference>
<dbReference type="PROSITE" id="PS50928">
    <property type="entry name" value="ABC_TM1"/>
    <property type="match status" value="1"/>
</dbReference>
<dbReference type="OrthoDB" id="24153at2"/>
<dbReference type="PANTHER" id="PTHR43163">
    <property type="entry name" value="DIPEPTIDE TRANSPORT SYSTEM PERMEASE PROTEIN DPPB-RELATED"/>
    <property type="match status" value="1"/>
</dbReference>
<proteinExistence type="inferred from homology"/>
<evidence type="ECO:0000256" key="3">
    <source>
        <dbReference type="ARBA" id="ARBA00022475"/>
    </source>
</evidence>
<name>A0A3M8BX58_9BACL</name>
<dbReference type="NCBIfam" id="NF045470">
    <property type="entry name" value="Opp2B"/>
    <property type="match status" value="1"/>
</dbReference>
<keyword evidence="5 13" id="KW-0812">Transmembrane</keyword>
<reference evidence="15 16" key="1">
    <citation type="submission" date="2018-10" db="EMBL/GenBank/DDBJ databases">
        <title>Phylogenomics of Brevibacillus.</title>
        <authorList>
            <person name="Dunlap C."/>
        </authorList>
    </citation>
    <scope>NUCLEOTIDE SEQUENCE [LARGE SCALE GENOMIC DNA]</scope>
    <source>
        <strain evidence="15 16">JCM 12215</strain>
    </source>
</reference>
<dbReference type="InterPro" id="IPR035906">
    <property type="entry name" value="MetI-like_sf"/>
</dbReference>
<evidence type="ECO:0000256" key="10">
    <source>
        <dbReference type="ARBA" id="ARBA00024202"/>
    </source>
</evidence>
<keyword evidence="8" id="KW-0921">Nickel transport</keyword>
<dbReference type="PANTHER" id="PTHR43163:SF6">
    <property type="entry name" value="DIPEPTIDE TRANSPORT SYSTEM PERMEASE PROTEIN DPPB-RELATED"/>
    <property type="match status" value="1"/>
</dbReference>
<dbReference type="Pfam" id="PF19300">
    <property type="entry name" value="BPD_transp_1_N"/>
    <property type="match status" value="1"/>
</dbReference>
<protein>
    <recommendedName>
        <fullName evidence="12">Nickel import system permease protein NikB</fullName>
    </recommendedName>
</protein>
<dbReference type="Gene3D" id="1.10.3720.10">
    <property type="entry name" value="MetI-like"/>
    <property type="match status" value="1"/>
</dbReference>
<dbReference type="AlphaFoldDB" id="A0A3M8BX58"/>
<feature type="transmembrane region" description="Helical" evidence="13">
    <location>
        <begin position="227"/>
        <end position="248"/>
    </location>
</feature>
<dbReference type="SUPFAM" id="SSF161098">
    <property type="entry name" value="MetI-like"/>
    <property type="match status" value="1"/>
</dbReference>
<keyword evidence="16" id="KW-1185">Reference proteome</keyword>
<evidence type="ECO:0000313" key="15">
    <source>
        <dbReference type="EMBL" id="RNB68010.1"/>
    </source>
</evidence>
<organism evidence="15 16">
    <name type="scientific">Brevibacillus invocatus</name>
    <dbReference type="NCBI Taxonomy" id="173959"/>
    <lineage>
        <taxon>Bacteria</taxon>
        <taxon>Bacillati</taxon>
        <taxon>Bacillota</taxon>
        <taxon>Bacilli</taxon>
        <taxon>Bacillales</taxon>
        <taxon>Paenibacillaceae</taxon>
        <taxon>Brevibacillus</taxon>
    </lineage>
</organism>
<dbReference type="InterPro" id="IPR045621">
    <property type="entry name" value="BPD_transp_1_N"/>
</dbReference>
<dbReference type="CDD" id="cd06261">
    <property type="entry name" value="TM_PBP2"/>
    <property type="match status" value="1"/>
</dbReference>
<evidence type="ECO:0000256" key="8">
    <source>
        <dbReference type="ARBA" id="ARBA00023112"/>
    </source>
</evidence>
<keyword evidence="9 13" id="KW-0472">Membrane</keyword>
<dbReference type="EMBL" id="RHHR01000048">
    <property type="protein sequence ID" value="RNB68010.1"/>
    <property type="molecule type" value="Genomic_DNA"/>
</dbReference>
<comment type="similarity">
    <text evidence="10">Belongs to the binding-protein-dependent transport system permease family. OppBC subfamily.</text>
</comment>
<evidence type="ECO:0000256" key="9">
    <source>
        <dbReference type="ARBA" id="ARBA00023136"/>
    </source>
</evidence>
<comment type="subcellular location">
    <subcellularLocation>
        <location evidence="1 13">Cell membrane</location>
        <topology evidence="1 13">Multi-pass membrane protein</topology>
    </subcellularLocation>
</comment>
<evidence type="ECO:0000256" key="2">
    <source>
        <dbReference type="ARBA" id="ARBA00022448"/>
    </source>
</evidence>
<evidence type="ECO:0000259" key="14">
    <source>
        <dbReference type="PROSITE" id="PS50928"/>
    </source>
</evidence>
<dbReference type="GO" id="GO:0005886">
    <property type="term" value="C:plasma membrane"/>
    <property type="evidence" value="ECO:0007669"/>
    <property type="project" value="UniProtKB-SubCell"/>
</dbReference>
<comment type="subunit">
    <text evidence="11">The complex is composed of two ATP-binding proteins (NikD and NikE), two transmembrane proteins (NikB and NikC) and a solute-binding protein (NikA).</text>
</comment>
<evidence type="ECO:0000256" key="6">
    <source>
        <dbReference type="ARBA" id="ARBA00022989"/>
    </source>
</evidence>
<evidence type="ECO:0000256" key="11">
    <source>
        <dbReference type="ARBA" id="ARBA00038669"/>
    </source>
</evidence>
<evidence type="ECO:0000256" key="13">
    <source>
        <dbReference type="RuleBase" id="RU363032"/>
    </source>
</evidence>
<feature type="transmembrane region" description="Helical" evidence="13">
    <location>
        <begin position="173"/>
        <end position="191"/>
    </location>
</feature>
<feature type="transmembrane region" description="Helical" evidence="13">
    <location>
        <begin position="131"/>
        <end position="161"/>
    </location>
</feature>
<evidence type="ECO:0000256" key="12">
    <source>
        <dbReference type="ARBA" id="ARBA00044774"/>
    </source>
</evidence>
<gene>
    <name evidence="15" type="ORF">EDM52_21635</name>
</gene>
<keyword evidence="4" id="KW-0533">Nickel</keyword>